<dbReference type="InterPro" id="IPR016162">
    <property type="entry name" value="Ald_DH_N"/>
</dbReference>
<dbReference type="SUPFAM" id="SSF53720">
    <property type="entry name" value="ALDH-like"/>
    <property type="match status" value="1"/>
</dbReference>
<protein>
    <submittedName>
        <fullName evidence="4">Aldehyde dehydrogenase family 3 member F1</fullName>
    </submittedName>
</protein>
<organism evidence="4 5">
    <name type="scientific">Platanthera guangdongensis</name>
    <dbReference type="NCBI Taxonomy" id="2320717"/>
    <lineage>
        <taxon>Eukaryota</taxon>
        <taxon>Viridiplantae</taxon>
        <taxon>Streptophyta</taxon>
        <taxon>Embryophyta</taxon>
        <taxon>Tracheophyta</taxon>
        <taxon>Spermatophyta</taxon>
        <taxon>Magnoliopsida</taxon>
        <taxon>Liliopsida</taxon>
        <taxon>Asparagales</taxon>
        <taxon>Orchidaceae</taxon>
        <taxon>Orchidoideae</taxon>
        <taxon>Orchideae</taxon>
        <taxon>Orchidinae</taxon>
        <taxon>Platanthera</taxon>
    </lineage>
</organism>
<dbReference type="PANTHER" id="PTHR43570:SF17">
    <property type="entry name" value="ALDEHYDE DEHYDROGENASE FAMILY 3 MEMBER F1"/>
    <property type="match status" value="1"/>
</dbReference>
<dbReference type="Pfam" id="PF00171">
    <property type="entry name" value="Aldedh"/>
    <property type="match status" value="1"/>
</dbReference>
<comment type="similarity">
    <text evidence="1">Belongs to the aldehyde dehydrogenase family.</text>
</comment>
<dbReference type="Gene3D" id="3.40.309.10">
    <property type="entry name" value="Aldehyde Dehydrogenase, Chain A, domain 2"/>
    <property type="match status" value="1"/>
</dbReference>
<gene>
    <name evidence="4" type="primary">ALDH3F1</name>
    <name evidence="4" type="ORF">KSP40_PGU014638</name>
</gene>
<sequence length="388" mass="43319">MFRSFAFRPAERWCRSRSASSLFFPSWNFPIGLSLEPLVGAVAAGNAVVLKPSELAPASSNFLATNIPKYLEKTVRVVEGGPHMGEQLLEHKWDKIFFTGSSRVGRIIMAAAAKHLTPVSLELGGKCPAIIDTLTSEGDIRVTINRVAAAKWGLCSGQACIAIDYLLVEETFAPLLIDFLKAKIKKTYLEPETLARIAHKQHFQRLSNFLKDPAVAVSVVHGGSFNAENMSFEPTILLNPPLDSEIMTEEIFGPMLPIITLKKIEDSIEFLKARPKPLAIYAFTTNEKLKRKIIEETSSGGICFNDAVVQFALDGLPFGGTGESGFGKYHGKFSFDEFSHGKAILRRNFLIEVSVRYPPWNERKLQFIRHVYNFNYFGILRMLLGFKR</sequence>
<evidence type="ECO:0000259" key="3">
    <source>
        <dbReference type="Pfam" id="PF00171"/>
    </source>
</evidence>
<dbReference type="InterPro" id="IPR016163">
    <property type="entry name" value="Ald_DH_C"/>
</dbReference>
<feature type="domain" description="Aldehyde dehydrogenase" evidence="3">
    <location>
        <begin position="26"/>
        <end position="343"/>
    </location>
</feature>
<evidence type="ECO:0000256" key="2">
    <source>
        <dbReference type="ARBA" id="ARBA00023002"/>
    </source>
</evidence>
<proteinExistence type="inferred from homology"/>
<evidence type="ECO:0000256" key="1">
    <source>
        <dbReference type="ARBA" id="ARBA00009986"/>
    </source>
</evidence>
<name>A0ABR2N0F2_9ASPA</name>
<dbReference type="EMBL" id="JBBWWR010000003">
    <property type="protein sequence ID" value="KAK8969671.1"/>
    <property type="molecule type" value="Genomic_DNA"/>
</dbReference>
<comment type="caution">
    <text evidence="4">The sequence shown here is derived from an EMBL/GenBank/DDBJ whole genome shotgun (WGS) entry which is preliminary data.</text>
</comment>
<dbReference type="InterPro" id="IPR012394">
    <property type="entry name" value="Aldehyde_DH_NAD(P)"/>
</dbReference>
<dbReference type="InterPro" id="IPR016161">
    <property type="entry name" value="Ald_DH/histidinol_DH"/>
</dbReference>
<evidence type="ECO:0000313" key="4">
    <source>
        <dbReference type="EMBL" id="KAK8969671.1"/>
    </source>
</evidence>
<dbReference type="PANTHER" id="PTHR43570">
    <property type="entry name" value="ALDEHYDE DEHYDROGENASE"/>
    <property type="match status" value="1"/>
</dbReference>
<dbReference type="Gene3D" id="3.40.605.10">
    <property type="entry name" value="Aldehyde Dehydrogenase, Chain A, domain 1"/>
    <property type="match status" value="1"/>
</dbReference>
<dbReference type="Proteomes" id="UP001412067">
    <property type="component" value="Unassembled WGS sequence"/>
</dbReference>
<dbReference type="InterPro" id="IPR015590">
    <property type="entry name" value="Aldehyde_DH_dom"/>
</dbReference>
<keyword evidence="5" id="KW-1185">Reference proteome</keyword>
<evidence type="ECO:0000313" key="5">
    <source>
        <dbReference type="Proteomes" id="UP001412067"/>
    </source>
</evidence>
<keyword evidence="2" id="KW-0560">Oxidoreductase</keyword>
<reference evidence="4 5" key="1">
    <citation type="journal article" date="2022" name="Nat. Plants">
        <title>Genomes of leafy and leafless Platanthera orchids illuminate the evolution of mycoheterotrophy.</title>
        <authorList>
            <person name="Li M.H."/>
            <person name="Liu K.W."/>
            <person name="Li Z."/>
            <person name="Lu H.C."/>
            <person name="Ye Q.L."/>
            <person name="Zhang D."/>
            <person name="Wang J.Y."/>
            <person name="Li Y.F."/>
            <person name="Zhong Z.M."/>
            <person name="Liu X."/>
            <person name="Yu X."/>
            <person name="Liu D.K."/>
            <person name="Tu X.D."/>
            <person name="Liu B."/>
            <person name="Hao Y."/>
            <person name="Liao X.Y."/>
            <person name="Jiang Y.T."/>
            <person name="Sun W.H."/>
            <person name="Chen J."/>
            <person name="Chen Y.Q."/>
            <person name="Ai Y."/>
            <person name="Zhai J.W."/>
            <person name="Wu S.S."/>
            <person name="Zhou Z."/>
            <person name="Hsiao Y.Y."/>
            <person name="Wu W.L."/>
            <person name="Chen Y.Y."/>
            <person name="Lin Y.F."/>
            <person name="Hsu J.L."/>
            <person name="Li C.Y."/>
            <person name="Wang Z.W."/>
            <person name="Zhao X."/>
            <person name="Zhong W.Y."/>
            <person name="Ma X.K."/>
            <person name="Ma L."/>
            <person name="Huang J."/>
            <person name="Chen G.Z."/>
            <person name="Huang M.Z."/>
            <person name="Huang L."/>
            <person name="Peng D.H."/>
            <person name="Luo Y.B."/>
            <person name="Zou S.Q."/>
            <person name="Chen S.P."/>
            <person name="Lan S."/>
            <person name="Tsai W.C."/>
            <person name="Van de Peer Y."/>
            <person name="Liu Z.J."/>
        </authorList>
    </citation>
    <scope>NUCLEOTIDE SEQUENCE [LARGE SCALE GENOMIC DNA]</scope>
    <source>
        <strain evidence="4">Lor288</strain>
    </source>
</reference>
<accession>A0ABR2N0F2</accession>